<dbReference type="GO" id="GO:0005886">
    <property type="term" value="C:plasma membrane"/>
    <property type="evidence" value="ECO:0007669"/>
    <property type="project" value="TreeGrafter"/>
</dbReference>
<organism evidence="2 3">
    <name type="scientific">Candidatus Giovannonibacteria bacterium GW2011_GWA2_44_13b</name>
    <dbReference type="NCBI Taxonomy" id="1618647"/>
    <lineage>
        <taxon>Bacteria</taxon>
        <taxon>Candidatus Giovannoniibacteriota</taxon>
    </lineage>
</organism>
<dbReference type="Proteomes" id="UP000034736">
    <property type="component" value="Unassembled WGS sequence"/>
</dbReference>
<name>A0A0G1JE96_9BACT</name>
<protein>
    <submittedName>
        <fullName evidence="2">Peptidase M13</fullName>
    </submittedName>
</protein>
<feature type="domain" description="Peptidase M13 N-terminal" evidence="1">
    <location>
        <begin position="21"/>
        <end position="341"/>
    </location>
</feature>
<dbReference type="SUPFAM" id="SSF55486">
    <property type="entry name" value="Metalloproteases ('zincins'), catalytic domain"/>
    <property type="match status" value="1"/>
</dbReference>
<evidence type="ECO:0000259" key="1">
    <source>
        <dbReference type="Pfam" id="PF05649"/>
    </source>
</evidence>
<evidence type="ECO:0000313" key="2">
    <source>
        <dbReference type="EMBL" id="KKT42347.1"/>
    </source>
</evidence>
<dbReference type="GO" id="GO:0016485">
    <property type="term" value="P:protein processing"/>
    <property type="evidence" value="ECO:0007669"/>
    <property type="project" value="TreeGrafter"/>
</dbReference>
<dbReference type="PATRIC" id="fig|1618647.3.peg.72"/>
<reference evidence="2 3" key="1">
    <citation type="journal article" date="2015" name="Nature">
        <title>rRNA introns, odd ribosomes, and small enigmatic genomes across a large radiation of phyla.</title>
        <authorList>
            <person name="Brown C.T."/>
            <person name="Hug L.A."/>
            <person name="Thomas B.C."/>
            <person name="Sharon I."/>
            <person name="Castelle C.J."/>
            <person name="Singh A."/>
            <person name="Wilkins M.J."/>
            <person name="Williams K.H."/>
            <person name="Banfield J.F."/>
        </authorList>
    </citation>
    <scope>NUCLEOTIDE SEQUENCE [LARGE SCALE GENOMIC DNA]</scope>
</reference>
<dbReference type="InterPro" id="IPR000718">
    <property type="entry name" value="Peptidase_M13"/>
</dbReference>
<dbReference type="InterPro" id="IPR008753">
    <property type="entry name" value="Peptidase_M13_N"/>
</dbReference>
<accession>A0A0G1JE96</accession>
<proteinExistence type="predicted"/>
<gene>
    <name evidence="2" type="ORF">UW30_C0001G0072</name>
</gene>
<dbReference type="EMBL" id="LCHU01000001">
    <property type="protein sequence ID" value="KKT42347.1"/>
    <property type="molecule type" value="Genomic_DNA"/>
</dbReference>
<dbReference type="PANTHER" id="PTHR11733">
    <property type="entry name" value="ZINC METALLOPROTEASE FAMILY M13 NEPRILYSIN-RELATED"/>
    <property type="match status" value="1"/>
</dbReference>
<dbReference type="Pfam" id="PF05649">
    <property type="entry name" value="Peptidase_M13_N"/>
    <property type="match status" value="1"/>
</dbReference>
<dbReference type="CDD" id="cd08662">
    <property type="entry name" value="M13"/>
    <property type="match status" value="1"/>
</dbReference>
<dbReference type="InterPro" id="IPR042089">
    <property type="entry name" value="Peptidase_M13_dom_2"/>
</dbReference>
<sequence length="353" mass="41477">MQKKSKNWGFDIKNLDRSARPQDDFFRYANGGWLKKNPIPHDESNWGSFYLLRKASDEALRNILEDSKRKKAAHGSNLRKVRDYYLSAMNEKKLNKEGAGPLHKFFDIIDNIKNSDDIVALSAYFRRIGVSSLWRIDANQDMKDRSIVVLYLEQGGLGLPDRDYYLKTDKKSEEIRQKYTTHIKKMHKLIFGQNFNPKKTASAIMNIETRFAKASMTMVERRDYEKQYNKMRLAGLRRLAPNIDWIKYFSAVGAHAKGRLIVMQPLFIKTAEKMLSNIPLEDWKYYFKWKVMSAFAGYLSDKLADERFNFFGKVLSGQKKMKPRWRRAANEIDSALERSIGWETQPRKKLWKN</sequence>
<dbReference type="Gene3D" id="1.10.1380.10">
    <property type="entry name" value="Neutral endopeptidase , domain2"/>
    <property type="match status" value="1"/>
</dbReference>
<dbReference type="PANTHER" id="PTHR11733:SF167">
    <property type="entry name" value="FI17812P1-RELATED"/>
    <property type="match status" value="1"/>
</dbReference>
<dbReference type="AlphaFoldDB" id="A0A0G1JE96"/>
<evidence type="ECO:0000313" key="3">
    <source>
        <dbReference type="Proteomes" id="UP000034736"/>
    </source>
</evidence>
<dbReference type="PROSITE" id="PS51885">
    <property type="entry name" value="NEPRILYSIN"/>
    <property type="match status" value="1"/>
</dbReference>
<dbReference type="GO" id="GO:0004222">
    <property type="term" value="F:metalloendopeptidase activity"/>
    <property type="evidence" value="ECO:0007669"/>
    <property type="project" value="InterPro"/>
</dbReference>
<comment type="caution">
    <text evidence="2">The sequence shown here is derived from an EMBL/GenBank/DDBJ whole genome shotgun (WGS) entry which is preliminary data.</text>
</comment>
<dbReference type="STRING" id="1618647.UW30_C0001G0072"/>